<feature type="transmembrane region" description="Helical" evidence="6">
    <location>
        <begin position="6"/>
        <end position="25"/>
    </location>
</feature>
<feature type="transmembrane region" description="Helical" evidence="6">
    <location>
        <begin position="519"/>
        <end position="538"/>
    </location>
</feature>
<feature type="transmembrane region" description="Helical" evidence="6">
    <location>
        <begin position="208"/>
        <end position="229"/>
    </location>
</feature>
<feature type="transmembrane region" description="Helical" evidence="6">
    <location>
        <begin position="417"/>
        <end position="440"/>
    </location>
</feature>
<dbReference type="Gene3D" id="1.20.5.2700">
    <property type="match status" value="1"/>
</dbReference>
<evidence type="ECO:0000256" key="1">
    <source>
        <dbReference type="ARBA" id="ARBA00004127"/>
    </source>
</evidence>
<dbReference type="GO" id="GO:0008137">
    <property type="term" value="F:NADH dehydrogenase (ubiquinone) activity"/>
    <property type="evidence" value="ECO:0007669"/>
    <property type="project" value="InterPro"/>
</dbReference>
<feature type="transmembrane region" description="Helical" evidence="6">
    <location>
        <begin position="308"/>
        <end position="334"/>
    </location>
</feature>
<dbReference type="Pfam" id="PF00361">
    <property type="entry name" value="Proton_antipo_M"/>
    <property type="match status" value="1"/>
</dbReference>
<dbReference type="NCBIfam" id="TIGR01974">
    <property type="entry name" value="NDH_I_L"/>
    <property type="match status" value="1"/>
</dbReference>
<dbReference type="AlphaFoldDB" id="A0A936TCV5"/>
<feature type="transmembrane region" description="Helical" evidence="6">
    <location>
        <begin position="183"/>
        <end position="202"/>
    </location>
</feature>
<feature type="transmembrane region" description="Helical" evidence="6">
    <location>
        <begin position="664"/>
        <end position="683"/>
    </location>
</feature>
<evidence type="ECO:0000256" key="2">
    <source>
        <dbReference type="ARBA" id="ARBA00022692"/>
    </source>
</evidence>
<keyword evidence="4 6" id="KW-0472">Membrane</keyword>
<evidence type="ECO:0000313" key="9">
    <source>
        <dbReference type="EMBL" id="MBK9295422.1"/>
    </source>
</evidence>
<dbReference type="NCBIfam" id="NF005141">
    <property type="entry name" value="PRK06590.1"/>
    <property type="match status" value="1"/>
</dbReference>
<evidence type="ECO:0000256" key="6">
    <source>
        <dbReference type="SAM" id="Phobius"/>
    </source>
</evidence>
<protein>
    <submittedName>
        <fullName evidence="9">NADH-quinone oxidoreductase subunit L</fullName>
    </submittedName>
</protein>
<dbReference type="GO" id="GO:0015990">
    <property type="term" value="P:electron transport coupled proton transport"/>
    <property type="evidence" value="ECO:0007669"/>
    <property type="project" value="TreeGrafter"/>
</dbReference>
<dbReference type="InterPro" id="IPR018393">
    <property type="entry name" value="NADHpl_OxRdtase_5_subgr"/>
</dbReference>
<dbReference type="PRINTS" id="PR01435">
    <property type="entry name" value="NPOXDRDTASE5"/>
</dbReference>
<keyword evidence="3 6" id="KW-1133">Transmembrane helix</keyword>
<feature type="transmembrane region" description="Helical" evidence="6">
    <location>
        <begin position="32"/>
        <end position="55"/>
    </location>
</feature>
<organism evidence="9 10">
    <name type="scientific">Candidatus Neomicrothrix subdominans</name>
    <dbReference type="NCBI Taxonomy" id="2954438"/>
    <lineage>
        <taxon>Bacteria</taxon>
        <taxon>Bacillati</taxon>
        <taxon>Actinomycetota</taxon>
        <taxon>Acidimicrobiia</taxon>
        <taxon>Acidimicrobiales</taxon>
        <taxon>Microthrixaceae</taxon>
        <taxon>Candidatus Neomicrothrix</taxon>
    </lineage>
</organism>
<accession>A0A936TCV5</accession>
<feature type="transmembrane region" description="Helical" evidence="6">
    <location>
        <begin position="568"/>
        <end position="592"/>
    </location>
</feature>
<dbReference type="GO" id="GO:0016020">
    <property type="term" value="C:membrane"/>
    <property type="evidence" value="ECO:0007669"/>
    <property type="project" value="UniProtKB-SubCell"/>
</dbReference>
<feature type="transmembrane region" description="Helical" evidence="6">
    <location>
        <begin position="283"/>
        <end position="301"/>
    </location>
</feature>
<dbReference type="PANTHER" id="PTHR42829">
    <property type="entry name" value="NADH-UBIQUINONE OXIDOREDUCTASE CHAIN 5"/>
    <property type="match status" value="1"/>
</dbReference>
<keyword evidence="2 5" id="KW-0812">Transmembrane</keyword>
<evidence type="ECO:0000259" key="8">
    <source>
        <dbReference type="Pfam" id="PF00662"/>
    </source>
</evidence>
<evidence type="ECO:0000313" key="10">
    <source>
        <dbReference type="Proteomes" id="UP000727993"/>
    </source>
</evidence>
<dbReference type="PRINTS" id="PR01434">
    <property type="entry name" value="NADHDHGNASE5"/>
</dbReference>
<reference evidence="9 10" key="1">
    <citation type="submission" date="2020-10" db="EMBL/GenBank/DDBJ databases">
        <title>Connecting structure to function with the recovery of over 1000 high-quality activated sludge metagenome-assembled genomes encoding full-length rRNA genes using long-read sequencing.</title>
        <authorList>
            <person name="Singleton C.M."/>
            <person name="Petriglieri F."/>
            <person name="Kristensen J.M."/>
            <person name="Kirkegaard R.H."/>
            <person name="Michaelsen T.Y."/>
            <person name="Andersen M.H."/>
            <person name="Karst S.M."/>
            <person name="Dueholm M.S."/>
            <person name="Nielsen P.H."/>
            <person name="Albertsen M."/>
        </authorList>
    </citation>
    <scope>NUCLEOTIDE SEQUENCE [LARGE SCALE GENOMIC DNA]</scope>
    <source>
        <strain evidence="9">Lyne_18-Q3-R50-59_MAXAC.006</strain>
    </source>
</reference>
<dbReference type="GO" id="GO:0003954">
    <property type="term" value="F:NADH dehydrogenase activity"/>
    <property type="evidence" value="ECO:0007669"/>
    <property type="project" value="TreeGrafter"/>
</dbReference>
<name>A0A936TCV5_9ACTN</name>
<sequence>MNLAELIWLIPAFPLLGVVLLLIAGPKMGERAGWLATAMMGGAFVSSVVVFAGLLSLGEEEREVTVTLFRWIPAGAFSVDIGFLADPLSITMCLFVTGVGALIHLYSIGYMHGDPKFSKYFLYLNLFAFSMLMLVTGSNLLVTFLGWEGVGACSYFLIAFWYRSEVNAAAGKKAFITNRVGDVGFMLGTFLVFTTIGSLNYLDISAAAAGITGATAIAIALLFFMGAVGKSAQLPLLVWLPDAMAGPTPVSALIHAATMVTSGVYLLVRLNPILFEAAWANDVIAWVGVLTAFWAATVALAQNDIKKVLAYSTISQLGYTFLAVGTGAYGAAIFHVVTHAFFKGLLFLGAGSVIHSLHGDQDMRRMGGLRKYLPITSATFIIGWLAIAGVPPFSGFWSKDDILAGAWEFGPSGKVLWALGLLTALLTAFYMTRQVILVFFGDERFRPEEVAAEDAAADAAAAVAAGEGDVEVEAAAVLVAAGGGPDARGTDWALVPIEEPREEGIGLEAGQDPHESPPLMWIPLVALAGLALIGGLLSTPFSTSTRFLEQWIEPVLAHPHEAPGASTLITLAVIAVITALLGIAAGYGVYLLRKADPRRIEPNFFRSAWHYDEGLSAFVAGPGRRFFDGLAEFDRQIIDGAVNGLGRLSMRDGRYLSRLQTGQLRRYVLGLSVGAATVLVYFVTRMTI</sequence>
<feature type="transmembrane region" description="Helical" evidence="6">
    <location>
        <begin position="378"/>
        <end position="397"/>
    </location>
</feature>
<proteinExistence type="predicted"/>
<dbReference type="InterPro" id="IPR001750">
    <property type="entry name" value="ND/Mrp_TM"/>
</dbReference>
<comment type="caution">
    <text evidence="9">The sequence shown here is derived from an EMBL/GenBank/DDBJ whole genome shotgun (WGS) entry which is preliminary data.</text>
</comment>
<dbReference type="InterPro" id="IPR003945">
    <property type="entry name" value="NU5C-like"/>
</dbReference>
<dbReference type="PANTHER" id="PTHR42829:SF2">
    <property type="entry name" value="NADH-UBIQUINONE OXIDOREDUCTASE CHAIN 5"/>
    <property type="match status" value="1"/>
</dbReference>
<feature type="domain" description="NADH:quinone oxidoreductase/Mrp antiporter transmembrane" evidence="7">
    <location>
        <begin position="138"/>
        <end position="427"/>
    </location>
</feature>
<feature type="transmembrane region" description="Helical" evidence="6">
    <location>
        <begin position="88"/>
        <end position="108"/>
    </location>
</feature>
<dbReference type="InterPro" id="IPR001516">
    <property type="entry name" value="Proton_antipo_N"/>
</dbReference>
<feature type="transmembrane region" description="Helical" evidence="6">
    <location>
        <begin position="120"/>
        <end position="138"/>
    </location>
</feature>
<comment type="subcellular location">
    <subcellularLocation>
        <location evidence="1">Endomembrane system</location>
        <topology evidence="1">Multi-pass membrane protein</topology>
    </subcellularLocation>
    <subcellularLocation>
        <location evidence="5">Membrane</location>
        <topology evidence="5">Multi-pass membrane protein</topology>
    </subcellularLocation>
</comment>
<feature type="transmembrane region" description="Helical" evidence="6">
    <location>
        <begin position="340"/>
        <end position="357"/>
    </location>
</feature>
<evidence type="ECO:0000259" key="7">
    <source>
        <dbReference type="Pfam" id="PF00361"/>
    </source>
</evidence>
<evidence type="ECO:0000256" key="5">
    <source>
        <dbReference type="RuleBase" id="RU000320"/>
    </source>
</evidence>
<evidence type="ECO:0000256" key="3">
    <source>
        <dbReference type="ARBA" id="ARBA00022989"/>
    </source>
</evidence>
<dbReference type="Pfam" id="PF00662">
    <property type="entry name" value="Proton_antipo_N"/>
    <property type="match status" value="1"/>
</dbReference>
<gene>
    <name evidence="9" type="primary">nuoL</name>
    <name evidence="9" type="ORF">IPN02_00800</name>
</gene>
<dbReference type="Proteomes" id="UP000727993">
    <property type="component" value="Unassembled WGS sequence"/>
</dbReference>
<feature type="domain" description="NADH-Ubiquinone oxidoreductase (complex I) chain 5 N-terminal" evidence="8">
    <location>
        <begin position="71"/>
        <end position="121"/>
    </location>
</feature>
<feature type="transmembrane region" description="Helical" evidence="6">
    <location>
        <begin position="144"/>
        <end position="162"/>
    </location>
</feature>
<dbReference type="EMBL" id="JADJZA010000001">
    <property type="protein sequence ID" value="MBK9295422.1"/>
    <property type="molecule type" value="Genomic_DNA"/>
</dbReference>
<evidence type="ECO:0000256" key="4">
    <source>
        <dbReference type="ARBA" id="ARBA00023136"/>
    </source>
</evidence>
<dbReference type="GO" id="GO:0042773">
    <property type="term" value="P:ATP synthesis coupled electron transport"/>
    <property type="evidence" value="ECO:0007669"/>
    <property type="project" value="InterPro"/>
</dbReference>
<dbReference type="GO" id="GO:0012505">
    <property type="term" value="C:endomembrane system"/>
    <property type="evidence" value="ECO:0007669"/>
    <property type="project" value="UniProtKB-SubCell"/>
</dbReference>